<evidence type="ECO:0000256" key="7">
    <source>
        <dbReference type="ARBA" id="ARBA00025795"/>
    </source>
</evidence>
<dbReference type="AlphaFoldDB" id="A0A9Q8P8C5"/>
<evidence type="ECO:0000256" key="9">
    <source>
        <dbReference type="SAM" id="SignalP"/>
    </source>
</evidence>
<feature type="domain" description="Heme haloperoxidase family profile" evidence="10">
    <location>
        <begin position="1"/>
        <end position="231"/>
    </location>
</feature>
<keyword evidence="9" id="KW-0732">Signal</keyword>
<dbReference type="EMBL" id="CP090166">
    <property type="protein sequence ID" value="UJO16862.1"/>
    <property type="molecule type" value="Genomic_DNA"/>
</dbReference>
<evidence type="ECO:0000256" key="8">
    <source>
        <dbReference type="SAM" id="MobiDB-lite"/>
    </source>
</evidence>
<dbReference type="KEGG" id="ffu:CLAFUR5_05154"/>
<keyword evidence="2 11" id="KW-0575">Peroxidase</keyword>
<evidence type="ECO:0000256" key="2">
    <source>
        <dbReference type="ARBA" id="ARBA00022559"/>
    </source>
</evidence>
<feature type="chain" id="PRO_5040110818" evidence="9">
    <location>
        <begin position="16"/>
        <end position="349"/>
    </location>
</feature>
<comment type="similarity">
    <text evidence="7">Belongs to the chloroperoxidase family.</text>
</comment>
<feature type="signal peptide" evidence="9">
    <location>
        <begin position="1"/>
        <end position="15"/>
    </location>
</feature>
<accession>A0A9Q8P8C5</accession>
<dbReference type="GO" id="GO:0004601">
    <property type="term" value="F:peroxidase activity"/>
    <property type="evidence" value="ECO:0007669"/>
    <property type="project" value="UniProtKB-KW"/>
</dbReference>
<reference evidence="11" key="1">
    <citation type="submission" date="2021-12" db="EMBL/GenBank/DDBJ databases">
        <authorList>
            <person name="Zaccaron A."/>
            <person name="Stergiopoulos I."/>
        </authorList>
    </citation>
    <scope>NUCLEOTIDE SEQUENCE</scope>
    <source>
        <strain evidence="11">Race5_Kim</strain>
    </source>
</reference>
<evidence type="ECO:0000256" key="6">
    <source>
        <dbReference type="ARBA" id="ARBA00023004"/>
    </source>
</evidence>
<evidence type="ECO:0000256" key="5">
    <source>
        <dbReference type="ARBA" id="ARBA00023002"/>
    </source>
</evidence>
<evidence type="ECO:0000259" key="10">
    <source>
        <dbReference type="PROSITE" id="PS51405"/>
    </source>
</evidence>
<organism evidence="11 12">
    <name type="scientific">Passalora fulva</name>
    <name type="common">Tomato leaf mold</name>
    <name type="synonym">Cladosporium fulvum</name>
    <dbReference type="NCBI Taxonomy" id="5499"/>
    <lineage>
        <taxon>Eukaryota</taxon>
        <taxon>Fungi</taxon>
        <taxon>Dikarya</taxon>
        <taxon>Ascomycota</taxon>
        <taxon>Pezizomycotina</taxon>
        <taxon>Dothideomycetes</taxon>
        <taxon>Dothideomycetidae</taxon>
        <taxon>Mycosphaerellales</taxon>
        <taxon>Mycosphaerellaceae</taxon>
        <taxon>Fulvia</taxon>
    </lineage>
</organism>
<protein>
    <submittedName>
        <fullName evidence="11">Dothistromin biosynthesis peroxidase dotB</fullName>
    </submittedName>
</protein>
<dbReference type="PANTHER" id="PTHR33577">
    <property type="entry name" value="STERIGMATOCYSTIN BIOSYNTHESIS PEROXIDASE STCC-RELATED"/>
    <property type="match status" value="1"/>
</dbReference>
<keyword evidence="5" id="KW-0560">Oxidoreductase</keyword>
<dbReference type="InterPro" id="IPR036851">
    <property type="entry name" value="Chloroperoxidase-like_sf"/>
</dbReference>
<dbReference type="PANTHER" id="PTHR33577:SF1">
    <property type="entry name" value="HEME HALOPEROXIDASE FAMILY PROFILE DOMAIN-CONTAINING PROTEIN"/>
    <property type="match status" value="1"/>
</dbReference>
<dbReference type="OrthoDB" id="407298at2759"/>
<sequence length="349" mass="37572">MKFLSISGLVAGAAAFPHLLDLETLNGAAANRLESRQTAPPQGAGALPASPPPFDAATQYVSNQGVHKFVAPGAGDERGECPDETDSSPIKSDLNQYGSNTRFVMSQFYNLYNRQPDASTANYNLEVLRAFRGDRFKESIAKNPYFAYLPFGGIEVSQAAFTFIYRFMSNKSAEYPEGRLNKEVLKSFMAVSGPENNLKHTPGYEKMPDSWYKRNPSDEYSVPYFEADILYFAETQPEILTIGCNRGSVNTYSPIDPAVLTNGVYPAQQITKSPICFATQYAIASLPLITGLDTSSAALAPLVSTLNTLTKPPNCASIGAVNQSAFTACPGFSFYGGPTGPVAPGAIQS</sequence>
<feature type="region of interest" description="Disordered" evidence="8">
    <location>
        <begin position="72"/>
        <end position="91"/>
    </location>
</feature>
<keyword evidence="4" id="KW-0479">Metal-binding</keyword>
<dbReference type="InterPro" id="IPR000028">
    <property type="entry name" value="Chloroperoxidase"/>
</dbReference>
<evidence type="ECO:0000256" key="4">
    <source>
        <dbReference type="ARBA" id="ARBA00022723"/>
    </source>
</evidence>
<comment type="cofactor">
    <cofactor evidence="1">
        <name>heme b</name>
        <dbReference type="ChEBI" id="CHEBI:60344"/>
    </cofactor>
</comment>
<dbReference type="RefSeq" id="XP_047761228.1">
    <property type="nucleotide sequence ID" value="XM_047904302.1"/>
</dbReference>
<dbReference type="PROSITE" id="PS51405">
    <property type="entry name" value="HEME_HALOPEROXIDASE"/>
    <property type="match status" value="1"/>
</dbReference>
<evidence type="ECO:0000256" key="1">
    <source>
        <dbReference type="ARBA" id="ARBA00001970"/>
    </source>
</evidence>
<keyword evidence="6" id="KW-0408">Iron</keyword>
<reference evidence="11" key="2">
    <citation type="journal article" date="2022" name="Microb. Genom.">
        <title>A chromosome-scale genome assembly of the tomato pathogen Cladosporium fulvum reveals a compartmentalized genome architecture and the presence of a dispensable chromosome.</title>
        <authorList>
            <person name="Zaccaron A.Z."/>
            <person name="Chen L.H."/>
            <person name="Samaras A."/>
            <person name="Stergiopoulos I."/>
        </authorList>
    </citation>
    <scope>NUCLEOTIDE SEQUENCE</scope>
    <source>
        <strain evidence="11">Race5_Kim</strain>
    </source>
</reference>
<evidence type="ECO:0000313" key="11">
    <source>
        <dbReference type="EMBL" id="UJO16862.1"/>
    </source>
</evidence>
<gene>
    <name evidence="11" type="ORF">CLAFUR5_05154</name>
</gene>
<evidence type="ECO:0000256" key="3">
    <source>
        <dbReference type="ARBA" id="ARBA00022617"/>
    </source>
</evidence>
<proteinExistence type="inferred from homology"/>
<evidence type="ECO:0000313" key="12">
    <source>
        <dbReference type="Proteomes" id="UP000756132"/>
    </source>
</evidence>
<dbReference type="GeneID" id="71985032"/>
<dbReference type="Pfam" id="PF01328">
    <property type="entry name" value="Peroxidase_2"/>
    <property type="match status" value="1"/>
</dbReference>
<dbReference type="Proteomes" id="UP000756132">
    <property type="component" value="Chromosome 4"/>
</dbReference>
<keyword evidence="12" id="KW-1185">Reference proteome</keyword>
<dbReference type="Gene3D" id="1.10.489.10">
    <property type="entry name" value="Chloroperoxidase-like"/>
    <property type="match status" value="1"/>
</dbReference>
<dbReference type="GO" id="GO:0046872">
    <property type="term" value="F:metal ion binding"/>
    <property type="evidence" value="ECO:0007669"/>
    <property type="project" value="UniProtKB-KW"/>
</dbReference>
<keyword evidence="3" id="KW-0349">Heme</keyword>
<name>A0A9Q8P8C5_PASFU</name>